<comment type="caution">
    <text evidence="4">The sequence shown here is derived from an EMBL/GenBank/DDBJ whole genome shotgun (WGS) entry which is preliminary data.</text>
</comment>
<evidence type="ECO:0000256" key="2">
    <source>
        <dbReference type="SAM" id="Phobius"/>
    </source>
</evidence>
<keyword evidence="2" id="KW-1133">Transmembrane helix</keyword>
<dbReference type="InterPro" id="IPR011519">
    <property type="entry name" value="UnbV_ASPIC"/>
</dbReference>
<dbReference type="SUPFAM" id="SSF69318">
    <property type="entry name" value="Integrin alpha N-terminal domain"/>
    <property type="match status" value="1"/>
</dbReference>
<evidence type="ECO:0000259" key="3">
    <source>
        <dbReference type="Pfam" id="PF07593"/>
    </source>
</evidence>
<proteinExistence type="predicted"/>
<evidence type="ECO:0000256" key="1">
    <source>
        <dbReference type="ARBA" id="ARBA00022729"/>
    </source>
</evidence>
<feature type="domain" description="ASPIC/UnbV" evidence="3">
    <location>
        <begin position="538"/>
        <end position="603"/>
    </location>
</feature>
<dbReference type="InterPro" id="IPR028994">
    <property type="entry name" value="Integrin_alpha_N"/>
</dbReference>
<keyword evidence="5" id="KW-1185">Reference proteome</keyword>
<dbReference type="EMBL" id="JAAGSC010000040">
    <property type="protein sequence ID" value="NDY95753.1"/>
    <property type="molecule type" value="Genomic_DNA"/>
</dbReference>
<name>A0A845UV89_9GAMM</name>
<dbReference type="Pfam" id="PF13517">
    <property type="entry name" value="FG-GAP_3"/>
    <property type="match status" value="1"/>
</dbReference>
<evidence type="ECO:0000313" key="5">
    <source>
        <dbReference type="Proteomes" id="UP000484885"/>
    </source>
</evidence>
<evidence type="ECO:0000313" key="4">
    <source>
        <dbReference type="EMBL" id="NDY95753.1"/>
    </source>
</evidence>
<dbReference type="AlphaFoldDB" id="A0A845UV89"/>
<dbReference type="RefSeq" id="WP_164211136.1">
    <property type="nucleotide sequence ID" value="NZ_JAAGSC010000040.1"/>
</dbReference>
<gene>
    <name evidence="4" type="ORF">G3I74_08440</name>
</gene>
<reference evidence="4 5" key="1">
    <citation type="submission" date="2020-02" db="EMBL/GenBank/DDBJ databases">
        <authorList>
            <person name="Zhang X.-Y."/>
        </authorList>
    </citation>
    <scope>NUCLEOTIDE SEQUENCE [LARGE SCALE GENOMIC DNA]</scope>
    <source>
        <strain evidence="4 5">C33</strain>
    </source>
</reference>
<organism evidence="4 5">
    <name type="scientific">Wenzhouxiangella limi</name>
    <dbReference type="NCBI Taxonomy" id="2707351"/>
    <lineage>
        <taxon>Bacteria</taxon>
        <taxon>Pseudomonadati</taxon>
        <taxon>Pseudomonadota</taxon>
        <taxon>Gammaproteobacteria</taxon>
        <taxon>Chromatiales</taxon>
        <taxon>Wenzhouxiangellaceae</taxon>
        <taxon>Wenzhouxiangella</taxon>
    </lineage>
</organism>
<dbReference type="Gene3D" id="2.130.10.130">
    <property type="entry name" value="Integrin alpha, N-terminal"/>
    <property type="match status" value="2"/>
</dbReference>
<keyword evidence="2" id="KW-0812">Transmembrane</keyword>
<keyword evidence="1" id="KW-0732">Signal</keyword>
<accession>A0A845UV89</accession>
<feature type="transmembrane region" description="Helical" evidence="2">
    <location>
        <begin position="20"/>
        <end position="40"/>
    </location>
</feature>
<dbReference type="PANTHER" id="PTHR16026:SF0">
    <property type="entry name" value="CARTILAGE ACIDIC PROTEIN 1"/>
    <property type="match status" value="1"/>
</dbReference>
<dbReference type="InterPro" id="IPR027039">
    <property type="entry name" value="Crtac1"/>
</dbReference>
<dbReference type="PANTHER" id="PTHR16026">
    <property type="entry name" value="CARTILAGE ACIDIC PROTEIN 1"/>
    <property type="match status" value="1"/>
</dbReference>
<dbReference type="Proteomes" id="UP000484885">
    <property type="component" value="Unassembled WGS sequence"/>
</dbReference>
<protein>
    <submittedName>
        <fullName evidence="4">CRTAC1 family protein</fullName>
    </submittedName>
</protein>
<keyword evidence="2" id="KW-0472">Membrane</keyword>
<sequence>MTKASVTGADRITRAFRRSLWVLAGLGVLVTGALVVRHLLQPAPPPPVEQAQVDLASLMARPEVPDPPRGRFVDITEAAGIDFVHANGAFGERLLPETMGGGVAFLDYNRDGHQDLLFVDSGAWPFAPDAAIAGPTLRLYANDGQGRFREVTEAAGLAGHSFYGMGLAVADVTGNGYPDLFVTAVGPNRFFVNRGGRFEEATERAGVAGEADRWSTSAAFFDADGDGDLDLFVANYVEWSRQIDIEVDYRLTGIGRAYGPPTNFQGVQSYLYFNNGDGSFRDVSAEAGIHVNHPATGEPEGKALAVVPVDLNDDGRLDLVVANDTVRNFAFVNQGDGLFVEQAAELGLGFDRNGLATGAMGIDAVRFESEGNLAIAIGNFANEMSSFYVGRVGRGGFADQSIGAGIGAATRLALTFGVFFFDYDLDGRLDYLQANGHVENDINRVQSSQRYRQPGQLFWNCGAVCPQTLQPLDRDRIGDLARPMVGRGAAYADIDGNGRLDVILTQVAGPPLLLRNNTGAEHHWLRVRLEGQPPNTDAIGARIRLEADDLVQTRRVMPSRSYLSQVELPVTFGLGPRDRVDRLVVTWPDGEEQVIDDPAVDRLHVIAREP</sequence>
<dbReference type="Pfam" id="PF07593">
    <property type="entry name" value="UnbV_ASPIC"/>
    <property type="match status" value="1"/>
</dbReference>
<dbReference type="InterPro" id="IPR013517">
    <property type="entry name" value="FG-GAP"/>
</dbReference>